<gene>
    <name evidence="1" type="ORF">CCC_01270</name>
</gene>
<name>A0A0C2YES2_PARME</name>
<evidence type="ECO:0000313" key="2">
    <source>
        <dbReference type="Proteomes" id="UP000031971"/>
    </source>
</evidence>
<dbReference type="Gene3D" id="3.30.450.40">
    <property type="match status" value="1"/>
</dbReference>
<organism evidence="1 2">
    <name type="scientific">Paramagnetospirillum magnetotacticum MS-1</name>
    <dbReference type="NCBI Taxonomy" id="272627"/>
    <lineage>
        <taxon>Bacteria</taxon>
        <taxon>Pseudomonadati</taxon>
        <taxon>Pseudomonadota</taxon>
        <taxon>Alphaproteobacteria</taxon>
        <taxon>Rhodospirillales</taxon>
        <taxon>Magnetospirillaceae</taxon>
        <taxon>Paramagnetospirillum</taxon>
    </lineage>
</organism>
<comment type="caution">
    <text evidence="1">The sequence shown here is derived from an EMBL/GenBank/DDBJ whole genome shotgun (WGS) entry which is preliminary data.</text>
</comment>
<dbReference type="RefSeq" id="WP_041042297.1">
    <property type="nucleotide sequence ID" value="NZ_JXSL01000030.1"/>
</dbReference>
<accession>A0A0C2YES2</accession>
<proteinExistence type="predicted"/>
<dbReference type="STRING" id="272627.CCC_01270"/>
<sequence length="173" mass="18981">MFPVFDVVEMTGSLGSRIALVHSHLKALPQCAAICRVSLALHDGVSGMVRTLAFSNNASLNVKSMAIPLRQVPSLVQLAKARSYRRVDDVVDVYDGARDHSAELIKSGIRSSLTFPIRHEELLVGFLFANSSEPEYFTPERVDALAPYVTILSLMLIEESRRLKKLGVGMVAV</sequence>
<evidence type="ECO:0008006" key="3">
    <source>
        <dbReference type="Google" id="ProtNLM"/>
    </source>
</evidence>
<dbReference type="InterPro" id="IPR029016">
    <property type="entry name" value="GAF-like_dom_sf"/>
</dbReference>
<dbReference type="EMBL" id="JXSL01000030">
    <property type="protein sequence ID" value="KIL98209.1"/>
    <property type="molecule type" value="Genomic_DNA"/>
</dbReference>
<keyword evidence="2" id="KW-1185">Reference proteome</keyword>
<evidence type="ECO:0000313" key="1">
    <source>
        <dbReference type="EMBL" id="KIL98209.1"/>
    </source>
</evidence>
<dbReference type="AlphaFoldDB" id="A0A0C2YES2"/>
<dbReference type="SUPFAM" id="SSF55781">
    <property type="entry name" value="GAF domain-like"/>
    <property type="match status" value="1"/>
</dbReference>
<protein>
    <recommendedName>
        <fullName evidence="3">GAF domain-containing protein</fullName>
    </recommendedName>
</protein>
<reference evidence="1 2" key="1">
    <citation type="submission" date="2015-01" db="EMBL/GenBank/DDBJ databases">
        <title>Genome Sequence of Magnetospirillum magnetotacticum Strain MS-1.</title>
        <authorList>
            <person name="Marinov G.K."/>
            <person name="Smalley M.D."/>
            <person name="DeSalvo G."/>
        </authorList>
    </citation>
    <scope>NUCLEOTIDE SEQUENCE [LARGE SCALE GENOMIC DNA]</scope>
    <source>
        <strain evidence="1 2">MS-1</strain>
    </source>
</reference>
<dbReference type="Proteomes" id="UP000031971">
    <property type="component" value="Unassembled WGS sequence"/>
</dbReference>